<protein>
    <submittedName>
        <fullName evidence="2">Uncharacterized protein</fullName>
    </submittedName>
</protein>
<accession>A0AAV4DK01</accession>
<evidence type="ECO:0000256" key="1">
    <source>
        <dbReference type="SAM" id="MobiDB-lite"/>
    </source>
</evidence>
<evidence type="ECO:0000313" key="3">
    <source>
        <dbReference type="Proteomes" id="UP000735302"/>
    </source>
</evidence>
<organism evidence="2 3">
    <name type="scientific">Plakobranchus ocellatus</name>
    <dbReference type="NCBI Taxonomy" id="259542"/>
    <lineage>
        <taxon>Eukaryota</taxon>
        <taxon>Metazoa</taxon>
        <taxon>Spiralia</taxon>
        <taxon>Lophotrochozoa</taxon>
        <taxon>Mollusca</taxon>
        <taxon>Gastropoda</taxon>
        <taxon>Heterobranchia</taxon>
        <taxon>Euthyneura</taxon>
        <taxon>Panpulmonata</taxon>
        <taxon>Sacoglossa</taxon>
        <taxon>Placobranchoidea</taxon>
        <taxon>Plakobranchidae</taxon>
        <taxon>Plakobranchus</taxon>
    </lineage>
</organism>
<dbReference type="EMBL" id="BLXT01007956">
    <property type="protein sequence ID" value="GFO44393.1"/>
    <property type="molecule type" value="Genomic_DNA"/>
</dbReference>
<comment type="caution">
    <text evidence="2">The sequence shown here is derived from an EMBL/GenBank/DDBJ whole genome shotgun (WGS) entry which is preliminary data.</text>
</comment>
<keyword evidence="3" id="KW-1185">Reference proteome</keyword>
<sequence length="92" mass="10416">MDNSVREKTRTLQKLAGTNLGATLQSLRTIYISFIRPVLEYANPEFSQPYVPGNIRRGSERCTTSRIGGFQECPNRDPKARSRMQAAWPQEG</sequence>
<reference evidence="2 3" key="1">
    <citation type="journal article" date="2021" name="Elife">
        <title>Chloroplast acquisition without the gene transfer in kleptoplastic sea slugs, Plakobranchus ocellatus.</title>
        <authorList>
            <person name="Maeda T."/>
            <person name="Takahashi S."/>
            <person name="Yoshida T."/>
            <person name="Shimamura S."/>
            <person name="Takaki Y."/>
            <person name="Nagai Y."/>
            <person name="Toyoda A."/>
            <person name="Suzuki Y."/>
            <person name="Arimoto A."/>
            <person name="Ishii H."/>
            <person name="Satoh N."/>
            <person name="Nishiyama T."/>
            <person name="Hasebe M."/>
            <person name="Maruyama T."/>
            <person name="Minagawa J."/>
            <person name="Obokata J."/>
            <person name="Shigenobu S."/>
        </authorList>
    </citation>
    <scope>NUCLEOTIDE SEQUENCE [LARGE SCALE GENOMIC DNA]</scope>
</reference>
<dbReference type="AlphaFoldDB" id="A0AAV4DK01"/>
<dbReference type="Proteomes" id="UP000735302">
    <property type="component" value="Unassembled WGS sequence"/>
</dbReference>
<proteinExistence type="predicted"/>
<feature type="region of interest" description="Disordered" evidence="1">
    <location>
        <begin position="65"/>
        <end position="92"/>
    </location>
</feature>
<name>A0AAV4DK01_9GAST</name>
<gene>
    <name evidence="2" type="ORF">PoB_007089800</name>
</gene>
<evidence type="ECO:0000313" key="2">
    <source>
        <dbReference type="EMBL" id="GFO44393.1"/>
    </source>
</evidence>